<keyword evidence="3" id="KW-1185">Reference proteome</keyword>
<name>A0ABD2XZX9_9GENT</name>
<evidence type="ECO:0000256" key="1">
    <source>
        <dbReference type="SAM" id="Phobius"/>
    </source>
</evidence>
<evidence type="ECO:0000313" key="2">
    <source>
        <dbReference type="EMBL" id="KAL3500901.1"/>
    </source>
</evidence>
<keyword evidence="1" id="KW-0812">Transmembrane</keyword>
<dbReference type="InterPro" id="IPR053293">
    <property type="entry name" value="OCM_Kinase"/>
</dbReference>
<gene>
    <name evidence="2" type="ORF">ACH5RR_039994</name>
</gene>
<dbReference type="AlphaFoldDB" id="A0ABD2XZX9"/>
<evidence type="ECO:0000313" key="3">
    <source>
        <dbReference type="Proteomes" id="UP001630127"/>
    </source>
</evidence>
<sequence length="409" mass="45195">MDERDAAIREKLSSVQEISAALNKMKEIQLQEDTIEALDSQIAAFSDDIVKKGAKMFMNLVLRIKMEACQCGDIGFPEQAEEGDLAGTGSGAAELQVDEYMDLVLTVEYRFHRLEEMLDSVADGHCSQTLSLAMHIAAVSLILSSGLVALPTFNCSQNAVFQDGSWIDPGSRKITEKSSFNGYSKWFLLNDQLRVGDMVRSRKPPYLCKPESMEVPKGTIVGLDQDSDRNGYVLVRAERKKHSPVGILHHVHRDGSVAVGFVGMETLWRGSYFELQMAETYCVGQFVRLKSTTFNPRFEWPQKRGADPAEVESVSSNTSPGMVKKYQHLENFHWAVRPLLNALGLFTAMKLGFFVGKKIGRSKIKKGMNHVAPGDDQPLGGQTAGNAAWLPPQVANIIFREGVSTPTSC</sequence>
<accession>A0ABD2XZX9</accession>
<dbReference type="EMBL" id="JBJUIK010000016">
    <property type="protein sequence ID" value="KAL3500901.1"/>
    <property type="molecule type" value="Genomic_DNA"/>
</dbReference>
<keyword evidence="1" id="KW-1133">Transmembrane helix</keyword>
<comment type="caution">
    <text evidence="2">The sequence shown here is derived from an EMBL/GenBank/DDBJ whole genome shotgun (WGS) entry which is preliminary data.</text>
</comment>
<proteinExistence type="predicted"/>
<feature type="transmembrane region" description="Helical" evidence="1">
    <location>
        <begin position="334"/>
        <end position="356"/>
    </location>
</feature>
<keyword evidence="1" id="KW-0472">Membrane</keyword>
<protein>
    <submittedName>
        <fullName evidence="2">Uncharacterized protein</fullName>
    </submittedName>
</protein>
<dbReference type="Proteomes" id="UP001630127">
    <property type="component" value="Unassembled WGS sequence"/>
</dbReference>
<organism evidence="2 3">
    <name type="scientific">Cinchona calisaya</name>
    <dbReference type="NCBI Taxonomy" id="153742"/>
    <lineage>
        <taxon>Eukaryota</taxon>
        <taxon>Viridiplantae</taxon>
        <taxon>Streptophyta</taxon>
        <taxon>Embryophyta</taxon>
        <taxon>Tracheophyta</taxon>
        <taxon>Spermatophyta</taxon>
        <taxon>Magnoliopsida</taxon>
        <taxon>eudicotyledons</taxon>
        <taxon>Gunneridae</taxon>
        <taxon>Pentapetalae</taxon>
        <taxon>asterids</taxon>
        <taxon>lamiids</taxon>
        <taxon>Gentianales</taxon>
        <taxon>Rubiaceae</taxon>
        <taxon>Cinchonoideae</taxon>
        <taxon>Cinchoneae</taxon>
        <taxon>Cinchona</taxon>
    </lineage>
</organism>
<reference evidence="2 3" key="1">
    <citation type="submission" date="2024-11" db="EMBL/GenBank/DDBJ databases">
        <title>A near-complete genome assembly of Cinchona calisaya.</title>
        <authorList>
            <person name="Lian D.C."/>
            <person name="Zhao X.W."/>
            <person name="Wei L."/>
        </authorList>
    </citation>
    <scope>NUCLEOTIDE SEQUENCE [LARGE SCALE GENOMIC DNA]</scope>
    <source>
        <tissue evidence="2">Nenye</tissue>
    </source>
</reference>
<dbReference type="PANTHER" id="PTHR47209:SF1">
    <property type="entry name" value="OS06G0639500 PROTEIN"/>
    <property type="match status" value="1"/>
</dbReference>
<dbReference type="PANTHER" id="PTHR47209">
    <property type="entry name" value="OS06G0639500 PROTEIN"/>
    <property type="match status" value="1"/>
</dbReference>